<evidence type="ECO:0000313" key="3">
    <source>
        <dbReference type="Proteomes" id="UP000324351"/>
    </source>
</evidence>
<feature type="signal peptide" evidence="1">
    <location>
        <begin position="1"/>
        <end position="26"/>
    </location>
</feature>
<evidence type="ECO:0000256" key="1">
    <source>
        <dbReference type="SAM" id="SignalP"/>
    </source>
</evidence>
<evidence type="ECO:0000313" key="2">
    <source>
        <dbReference type="EMBL" id="KAA1424121.1"/>
    </source>
</evidence>
<dbReference type="RefSeq" id="WP_149752092.1">
    <property type="nucleotide sequence ID" value="NZ_VUJW01000013.1"/>
</dbReference>
<reference evidence="2 3" key="2">
    <citation type="submission" date="2019-09" db="EMBL/GenBank/DDBJ databases">
        <authorList>
            <person name="Jin C."/>
        </authorList>
    </citation>
    <scope>NUCLEOTIDE SEQUENCE [LARGE SCALE GENOMIC DNA]</scope>
    <source>
        <strain evidence="2 3">BN140041</strain>
    </source>
</reference>
<protein>
    <submittedName>
        <fullName evidence="2">Alternate-type signal peptide domain-containing protein</fullName>
    </submittedName>
</protein>
<keyword evidence="3" id="KW-1185">Reference proteome</keyword>
<keyword evidence="1" id="KW-0732">Signal</keyword>
<dbReference type="Proteomes" id="UP000324351">
    <property type="component" value="Unassembled WGS sequence"/>
</dbReference>
<dbReference type="NCBIfam" id="TIGR04088">
    <property type="entry name" value="cognate_SipW"/>
    <property type="match status" value="1"/>
</dbReference>
<organism evidence="2 3">
    <name type="scientific">Nocardioides antri</name>
    <dbReference type="NCBI Taxonomy" id="2607659"/>
    <lineage>
        <taxon>Bacteria</taxon>
        <taxon>Bacillati</taxon>
        <taxon>Actinomycetota</taxon>
        <taxon>Actinomycetes</taxon>
        <taxon>Propionibacteriales</taxon>
        <taxon>Nocardioidaceae</taxon>
        <taxon>Nocardioides</taxon>
    </lineage>
</organism>
<dbReference type="EMBL" id="VUJW01000013">
    <property type="protein sequence ID" value="KAA1424121.1"/>
    <property type="molecule type" value="Genomic_DNA"/>
</dbReference>
<dbReference type="AlphaFoldDB" id="A0A5B1LU11"/>
<gene>
    <name evidence="2" type="ORF">F0U47_19150</name>
</gene>
<accession>A0A5B1LU11</accession>
<dbReference type="InterPro" id="IPR024006">
    <property type="entry name" value="Alt_signal_exp_actinobact"/>
</dbReference>
<comment type="caution">
    <text evidence="2">The sequence shown here is derived from an EMBL/GenBank/DDBJ whole genome shotgun (WGS) entry which is preliminary data.</text>
</comment>
<dbReference type="NCBIfam" id="TIGR04089">
    <property type="entry name" value="exp_by_SipW_III"/>
    <property type="match status" value="1"/>
</dbReference>
<proteinExistence type="predicted"/>
<dbReference type="InterPro" id="IPR023833">
    <property type="entry name" value="Signal_pept_SipW-depend-type"/>
</dbReference>
<reference evidence="2 3" key="1">
    <citation type="submission" date="2019-09" db="EMBL/GenBank/DDBJ databases">
        <title>Nocardioides panacisoli sp. nov., isolated from the soil of a ginseng field.</title>
        <authorList>
            <person name="Cho C."/>
        </authorList>
    </citation>
    <scope>NUCLEOTIDE SEQUENCE [LARGE SCALE GENOMIC DNA]</scope>
    <source>
        <strain evidence="2 3">BN140041</strain>
    </source>
</reference>
<sequence>MKKSTKGAVAAGGAAVLLMGGAGTLAFWTATGDADGGAITAGSMTLTPVGCDANWVYATGSAGAGTTVTTFVPGDVVTKECTFTIGATGDNLSATVDAPDTLTFTTAPAATSFSATVDATYDVDGTAIADGGTVTDADDGETLTVAFEVDIPFGTADPTGINDNDMQGVVATLDTLTVTLTQVDPNP</sequence>
<feature type="chain" id="PRO_5022736963" evidence="1">
    <location>
        <begin position="27"/>
        <end position="187"/>
    </location>
</feature>
<name>A0A5B1LU11_9ACTN</name>